<dbReference type="EMBL" id="MU277222">
    <property type="protein sequence ID" value="KAI0060022.1"/>
    <property type="molecule type" value="Genomic_DNA"/>
</dbReference>
<accession>A0ACB8SV03</accession>
<protein>
    <submittedName>
        <fullName evidence="1">Cytochrome P450</fullName>
    </submittedName>
</protein>
<dbReference type="Proteomes" id="UP000814140">
    <property type="component" value="Unassembled WGS sequence"/>
</dbReference>
<proteinExistence type="predicted"/>
<keyword evidence="2" id="KW-1185">Reference proteome</keyword>
<reference evidence="1" key="1">
    <citation type="submission" date="2021-03" db="EMBL/GenBank/DDBJ databases">
        <authorList>
            <consortium name="DOE Joint Genome Institute"/>
            <person name="Ahrendt S."/>
            <person name="Looney B.P."/>
            <person name="Miyauchi S."/>
            <person name="Morin E."/>
            <person name="Drula E."/>
            <person name="Courty P.E."/>
            <person name="Chicoki N."/>
            <person name="Fauchery L."/>
            <person name="Kohler A."/>
            <person name="Kuo A."/>
            <person name="Labutti K."/>
            <person name="Pangilinan J."/>
            <person name="Lipzen A."/>
            <person name="Riley R."/>
            <person name="Andreopoulos W."/>
            <person name="He G."/>
            <person name="Johnson J."/>
            <person name="Barry K.W."/>
            <person name="Grigoriev I.V."/>
            <person name="Nagy L."/>
            <person name="Hibbett D."/>
            <person name="Henrissat B."/>
            <person name="Matheny P.B."/>
            <person name="Labbe J."/>
            <person name="Martin F."/>
        </authorList>
    </citation>
    <scope>NUCLEOTIDE SEQUENCE</scope>
    <source>
        <strain evidence="1">HHB10654</strain>
    </source>
</reference>
<evidence type="ECO:0000313" key="1">
    <source>
        <dbReference type="EMBL" id="KAI0060022.1"/>
    </source>
</evidence>
<name>A0ACB8SV03_9AGAM</name>
<gene>
    <name evidence="1" type="ORF">BV25DRAFT_1016228</name>
</gene>
<evidence type="ECO:0000313" key="2">
    <source>
        <dbReference type="Proteomes" id="UP000814140"/>
    </source>
</evidence>
<organism evidence="1 2">
    <name type="scientific">Artomyces pyxidatus</name>
    <dbReference type="NCBI Taxonomy" id="48021"/>
    <lineage>
        <taxon>Eukaryota</taxon>
        <taxon>Fungi</taxon>
        <taxon>Dikarya</taxon>
        <taxon>Basidiomycota</taxon>
        <taxon>Agaricomycotina</taxon>
        <taxon>Agaricomycetes</taxon>
        <taxon>Russulales</taxon>
        <taxon>Auriscalpiaceae</taxon>
        <taxon>Artomyces</taxon>
    </lineage>
</organism>
<reference evidence="1" key="2">
    <citation type="journal article" date="2022" name="New Phytol.">
        <title>Evolutionary transition to the ectomycorrhizal habit in the genomes of a hyperdiverse lineage of mushroom-forming fungi.</title>
        <authorList>
            <person name="Looney B."/>
            <person name="Miyauchi S."/>
            <person name="Morin E."/>
            <person name="Drula E."/>
            <person name="Courty P.E."/>
            <person name="Kohler A."/>
            <person name="Kuo A."/>
            <person name="LaButti K."/>
            <person name="Pangilinan J."/>
            <person name="Lipzen A."/>
            <person name="Riley R."/>
            <person name="Andreopoulos W."/>
            <person name="He G."/>
            <person name="Johnson J."/>
            <person name="Nolan M."/>
            <person name="Tritt A."/>
            <person name="Barry K.W."/>
            <person name="Grigoriev I.V."/>
            <person name="Nagy L.G."/>
            <person name="Hibbett D."/>
            <person name="Henrissat B."/>
            <person name="Matheny P.B."/>
            <person name="Labbe J."/>
            <person name="Martin F.M."/>
        </authorList>
    </citation>
    <scope>NUCLEOTIDE SEQUENCE</scope>
    <source>
        <strain evidence="1">HHB10654</strain>
    </source>
</reference>
<comment type="caution">
    <text evidence="1">The sequence shown here is derived from an EMBL/GenBank/DDBJ whole genome shotgun (WGS) entry which is preliminary data.</text>
</comment>
<sequence>MKSIKTLVEERRQKLEVYGRDWADKPNDMLMWMMDAAQGEEQSIPNLSLEMLVLNFTAIHTSSTAFAHMLYHLAAEPNHIKPLREEVESVIAADGWTKTSMGKMRKIDSFIRESQRLHGPGHTSMARLAIKPFTFSNGMTVPVGNLVACSSRGIHTDNTKYPNADVFDGFRFSKMRETEATKYQMVSTNPEYLAFGHGKHACPGRFFVANELKLMLAHIIVSYDVTFEDGQGFPPDLVLDEANIPGKADVMVRRRQGWEKGMREKYSY</sequence>